<organism evidence="2 3">
    <name type="scientific">Pedobacter puniceum</name>
    <dbReference type="NCBI Taxonomy" id="2666136"/>
    <lineage>
        <taxon>Bacteria</taxon>
        <taxon>Pseudomonadati</taxon>
        <taxon>Bacteroidota</taxon>
        <taxon>Sphingobacteriia</taxon>
        <taxon>Sphingobacteriales</taxon>
        <taxon>Sphingobacteriaceae</taxon>
        <taxon>Pedobacter</taxon>
    </lineage>
</organism>
<evidence type="ECO:0000256" key="1">
    <source>
        <dbReference type="SAM" id="SignalP"/>
    </source>
</evidence>
<dbReference type="RefSeq" id="WP_154287024.1">
    <property type="nucleotide sequence ID" value="NZ_WKJI01000002.1"/>
</dbReference>
<evidence type="ECO:0008006" key="4">
    <source>
        <dbReference type="Google" id="ProtNLM"/>
    </source>
</evidence>
<reference evidence="2 3" key="1">
    <citation type="submission" date="2019-11" db="EMBL/GenBank/DDBJ databases">
        <authorList>
            <person name="Cheng Q."/>
            <person name="Yang Z."/>
        </authorList>
    </citation>
    <scope>NUCLEOTIDE SEQUENCE [LARGE SCALE GENOMIC DNA]</scope>
    <source>
        <strain evidence="2 3">HX-22-1</strain>
    </source>
</reference>
<dbReference type="AlphaFoldDB" id="A0A7K0FM89"/>
<feature type="chain" id="PRO_5029830026" description="DNA-binding protein" evidence="1">
    <location>
        <begin position="22"/>
        <end position="112"/>
    </location>
</feature>
<gene>
    <name evidence="2" type="ORF">GJJ64_07080</name>
</gene>
<proteinExistence type="predicted"/>
<comment type="caution">
    <text evidence="2">The sequence shown here is derived from an EMBL/GenBank/DDBJ whole genome shotgun (WGS) entry which is preliminary data.</text>
</comment>
<protein>
    <recommendedName>
        <fullName evidence="4">DNA-binding protein</fullName>
    </recommendedName>
</protein>
<accession>A0A7K0FM89</accession>
<sequence length="112" mass="12743">MKYFYTILFIDLCALTLNINAQETPKEQPTKISIKEAQQYLNKLVTICDSVYSTKALEKLTFLNFGGNFPNAPLTLVVFKSDEAKFPQAPETLYNHKRICVTGKLTEYNGKL</sequence>
<keyword evidence="3" id="KW-1185">Reference proteome</keyword>
<evidence type="ECO:0000313" key="2">
    <source>
        <dbReference type="EMBL" id="MRX46942.1"/>
    </source>
</evidence>
<keyword evidence="1" id="KW-0732">Signal</keyword>
<name>A0A7K0FM89_9SPHI</name>
<evidence type="ECO:0000313" key="3">
    <source>
        <dbReference type="Proteomes" id="UP000462931"/>
    </source>
</evidence>
<dbReference type="InterPro" id="IPR012340">
    <property type="entry name" value="NA-bd_OB-fold"/>
</dbReference>
<dbReference type="Gene3D" id="2.40.50.140">
    <property type="entry name" value="Nucleic acid-binding proteins"/>
    <property type="match status" value="1"/>
</dbReference>
<dbReference type="Proteomes" id="UP000462931">
    <property type="component" value="Unassembled WGS sequence"/>
</dbReference>
<feature type="signal peptide" evidence="1">
    <location>
        <begin position="1"/>
        <end position="21"/>
    </location>
</feature>
<dbReference type="EMBL" id="WKJI01000002">
    <property type="protein sequence ID" value="MRX46942.1"/>
    <property type="molecule type" value="Genomic_DNA"/>
</dbReference>